<dbReference type="RefSeq" id="WP_211948476.1">
    <property type="nucleotide sequence ID" value="NZ_CAJPUY010000012.1"/>
</dbReference>
<dbReference type="EMBL" id="CAJPUY010000012">
    <property type="protein sequence ID" value="CAG2147089.1"/>
    <property type="molecule type" value="Genomic_DNA"/>
</dbReference>
<evidence type="ECO:0008006" key="5">
    <source>
        <dbReference type="Google" id="ProtNLM"/>
    </source>
</evidence>
<keyword evidence="4" id="KW-1185">Reference proteome</keyword>
<dbReference type="Proteomes" id="UP000672934">
    <property type="component" value="Unassembled WGS sequence"/>
</dbReference>
<evidence type="ECO:0000313" key="3">
    <source>
        <dbReference type="EMBL" id="CAG2147089.1"/>
    </source>
</evidence>
<protein>
    <recommendedName>
        <fullName evidence="5">Lipoprotein</fullName>
    </recommendedName>
</protein>
<keyword evidence="2" id="KW-0732">Signal</keyword>
<evidence type="ECO:0000313" key="4">
    <source>
        <dbReference type="Proteomes" id="UP000672934"/>
    </source>
</evidence>
<comment type="caution">
    <text evidence="3">The sequence shown here is derived from an EMBL/GenBank/DDBJ whole genome shotgun (WGS) entry which is preliminary data.</text>
</comment>
<proteinExistence type="predicted"/>
<feature type="compositionally biased region" description="Low complexity" evidence="1">
    <location>
        <begin position="38"/>
        <end position="50"/>
    </location>
</feature>
<dbReference type="AlphaFoldDB" id="A0A916N594"/>
<gene>
    <name evidence="3" type="ORF">LMG31506_03544</name>
</gene>
<evidence type="ECO:0000256" key="2">
    <source>
        <dbReference type="SAM" id="SignalP"/>
    </source>
</evidence>
<feature type="region of interest" description="Disordered" evidence="1">
    <location>
        <begin position="30"/>
        <end position="68"/>
    </location>
</feature>
<name>A0A916N594_9BURK</name>
<feature type="chain" id="PRO_5037364475" description="Lipoprotein" evidence="2">
    <location>
        <begin position="28"/>
        <end position="68"/>
    </location>
</feature>
<dbReference type="PROSITE" id="PS51257">
    <property type="entry name" value="PROKAR_LIPOPROTEIN"/>
    <property type="match status" value="1"/>
</dbReference>
<sequence length="68" mass="6745">MNRILRAATRPHWMAALLMCATLSACGGSDDNASGGTQAPSGGSQAPAGGDNAINQPPAVKPAIRCAP</sequence>
<evidence type="ECO:0000256" key="1">
    <source>
        <dbReference type="SAM" id="MobiDB-lite"/>
    </source>
</evidence>
<feature type="signal peptide" evidence="2">
    <location>
        <begin position="1"/>
        <end position="27"/>
    </location>
</feature>
<organism evidence="3 4">
    <name type="scientific">Cupriavidus yeoncheonensis</name>
    <dbReference type="NCBI Taxonomy" id="1462994"/>
    <lineage>
        <taxon>Bacteria</taxon>
        <taxon>Pseudomonadati</taxon>
        <taxon>Pseudomonadota</taxon>
        <taxon>Betaproteobacteria</taxon>
        <taxon>Burkholderiales</taxon>
        <taxon>Burkholderiaceae</taxon>
        <taxon>Cupriavidus</taxon>
    </lineage>
</organism>
<reference evidence="3" key="1">
    <citation type="submission" date="2021-03" db="EMBL/GenBank/DDBJ databases">
        <authorList>
            <person name="Peeters C."/>
        </authorList>
    </citation>
    <scope>NUCLEOTIDE SEQUENCE</scope>
    <source>
        <strain evidence="3">LMG 31506</strain>
    </source>
</reference>
<accession>A0A916N594</accession>